<dbReference type="InterPro" id="IPR016208">
    <property type="entry name" value="Ald_Oxase/xanthine_DH-like"/>
</dbReference>
<reference evidence="2 3" key="1">
    <citation type="journal article" date="2019" name="Environ. Microbiol.">
        <title>Species interactions and distinct microbial communities in high Arctic permafrost affected cryosols are associated with the CH4 and CO2 gas fluxes.</title>
        <authorList>
            <person name="Altshuler I."/>
            <person name="Hamel J."/>
            <person name="Turney S."/>
            <person name="Magnuson E."/>
            <person name="Levesque R."/>
            <person name="Greer C."/>
            <person name="Whyte L.G."/>
        </authorList>
    </citation>
    <scope>NUCLEOTIDE SEQUENCE [LARGE SCALE GENOMIC DNA]</scope>
    <source>
        <strain evidence="2 3">S9.3B</strain>
    </source>
</reference>
<dbReference type="GO" id="GO:0016491">
    <property type="term" value="F:oxidoreductase activity"/>
    <property type="evidence" value="ECO:0007669"/>
    <property type="project" value="InterPro"/>
</dbReference>
<protein>
    <submittedName>
        <fullName evidence="2">Xanthine dehydrogenase family protein molybdopterin-binding subunit</fullName>
    </submittedName>
</protein>
<dbReference type="InterPro" id="IPR008274">
    <property type="entry name" value="AldOxase/xan_DH_MoCoBD1"/>
</dbReference>
<dbReference type="SUPFAM" id="SSF54665">
    <property type="entry name" value="CO dehydrogenase molybdoprotein N-domain-like"/>
    <property type="match status" value="1"/>
</dbReference>
<evidence type="ECO:0000313" key="3">
    <source>
        <dbReference type="Proteomes" id="UP000317078"/>
    </source>
</evidence>
<dbReference type="EMBL" id="RCZP01000003">
    <property type="protein sequence ID" value="TPG59690.1"/>
    <property type="molecule type" value="Genomic_DNA"/>
</dbReference>
<feature type="domain" description="Aldehyde oxidase/xanthine dehydrogenase a/b hammerhead" evidence="1">
    <location>
        <begin position="28"/>
        <end position="133"/>
    </location>
</feature>
<dbReference type="OrthoDB" id="7374166at2"/>
<dbReference type="PANTHER" id="PTHR11908:SF157">
    <property type="entry name" value="XANTHINE DEHYDROGENASE SUBUNIT D-RELATED"/>
    <property type="match status" value="1"/>
</dbReference>
<gene>
    <name evidence="2" type="ORF">EAH89_05505</name>
</gene>
<proteinExistence type="predicted"/>
<dbReference type="Pfam" id="PF02738">
    <property type="entry name" value="MoCoBD_1"/>
    <property type="match status" value="1"/>
</dbReference>
<comment type="caution">
    <text evidence="2">The sequence shown here is derived from an EMBL/GenBank/DDBJ whole genome shotgun (WGS) entry which is preliminary data.</text>
</comment>
<dbReference type="InterPro" id="IPR036856">
    <property type="entry name" value="Ald_Oxase/Xan_DH_a/b_sf"/>
</dbReference>
<dbReference type="PANTHER" id="PTHR11908">
    <property type="entry name" value="XANTHINE DEHYDROGENASE"/>
    <property type="match status" value="1"/>
</dbReference>
<evidence type="ECO:0000259" key="1">
    <source>
        <dbReference type="SMART" id="SM01008"/>
    </source>
</evidence>
<dbReference type="Gene3D" id="3.90.1170.50">
    <property type="entry name" value="Aldehyde oxidase/xanthine dehydrogenase, a/b hammerhead"/>
    <property type="match status" value="1"/>
</dbReference>
<accession>A0A502GEI4</accession>
<dbReference type="InterPro" id="IPR037165">
    <property type="entry name" value="AldOxase/xan_DH_Mopterin-bd_sf"/>
</dbReference>
<dbReference type="AlphaFoldDB" id="A0A502GEI4"/>
<dbReference type="Proteomes" id="UP000317078">
    <property type="component" value="Unassembled WGS sequence"/>
</dbReference>
<dbReference type="Gene3D" id="3.30.365.10">
    <property type="entry name" value="Aldehyde oxidase/xanthine dehydrogenase, molybdopterin binding domain"/>
    <property type="match status" value="4"/>
</dbReference>
<dbReference type="GO" id="GO:0005506">
    <property type="term" value="F:iron ion binding"/>
    <property type="evidence" value="ECO:0007669"/>
    <property type="project" value="InterPro"/>
</dbReference>
<name>A0A502GEI4_9PROT</name>
<evidence type="ECO:0000313" key="2">
    <source>
        <dbReference type="EMBL" id="TPG59690.1"/>
    </source>
</evidence>
<dbReference type="SUPFAM" id="SSF56003">
    <property type="entry name" value="Molybdenum cofactor-binding domain"/>
    <property type="match status" value="1"/>
</dbReference>
<dbReference type="InterPro" id="IPR046867">
    <property type="entry name" value="AldOxase/xan_DH_MoCoBD2"/>
</dbReference>
<sequence length="779" mass="82768">MTTEARLDGAASTIGRPTPPLNAREKLTGRALYAADFKMPGMLHLKVLRSPHAHARIVSVDTAAARALPGVHAVLCGEDTPDRLTGVHRKQHRILATSKVRFVGEEVVAVAAIDEETARDALDLVRVAYEPLPLVRSMDEALRPGAAEVHENTGNLSIEYNVERGDVDAAFAGAALVHEATYETTPQYPGYLEPMATVAWVDGDGRLVVRTSTQSVFLQRNRYADALGLPVSAVRVIQATVGGAFGGKVVEECNSLICAWMAHRLGRPVSFVNSRLDDFLGARSSPAERITLRMGVDAEGHIIAKEVRILADCGAYEGLATHVLQVSLVRSDNMHRHLRNVRSNGRLAFTNHPPRGAVRGFGGPQAAFALNSHMTEMAQALGIDSVDFMKRNAVRAGDTSVHGFELGSAGLAECFDQVSEAIGWAAKRERPRDRGTKRRGIGFAGAIHVSGNREMGNWDGSIVTARVTADGRVTLSTGESDMGQGAYTMLAQCCASELGIPVSRVTVLPTDTDLSPYGHGSIASRVTILAGNAAIRAGRAIRGRLLALASEVLGVPEGDLTIAGGEIYATSTSPNRRLTFGELSRLHLYRHGGEELRVTATYDPPTFLAMSRPDQYGNVAPGYSFAAQAVEVEVDTETGQVEILATVVSDDCGRALNPLAVHGQTCGAAAMGIGWALYEEMKFEDCRLLNGNLADYTMPTAGSLPHIRSEIVESMEPNGPYGAKGASETAMLPGAAAIANAVHDAVGVRIRELPITPEKILAGLRARASADAAPGASHA</sequence>
<dbReference type="InterPro" id="IPR000674">
    <property type="entry name" value="Ald_Oxase/Xan_DH_a/b"/>
</dbReference>
<dbReference type="Pfam" id="PF01315">
    <property type="entry name" value="Ald_Xan_dh_C"/>
    <property type="match status" value="1"/>
</dbReference>
<organism evidence="2 3">
    <name type="scientific">Muricoccus nepalensis</name>
    <dbReference type="NCBI Taxonomy" id="1854500"/>
    <lineage>
        <taxon>Bacteria</taxon>
        <taxon>Pseudomonadati</taxon>
        <taxon>Pseudomonadota</taxon>
        <taxon>Alphaproteobacteria</taxon>
        <taxon>Acetobacterales</taxon>
        <taxon>Roseomonadaceae</taxon>
        <taxon>Muricoccus</taxon>
    </lineage>
</organism>
<keyword evidence="3" id="KW-1185">Reference proteome</keyword>
<dbReference type="Pfam" id="PF20256">
    <property type="entry name" value="MoCoBD_2"/>
    <property type="match status" value="1"/>
</dbReference>
<dbReference type="RefSeq" id="WP_140881787.1">
    <property type="nucleotide sequence ID" value="NZ_RCZP01000003.1"/>
</dbReference>
<dbReference type="SMART" id="SM01008">
    <property type="entry name" value="Ald_Xan_dh_C"/>
    <property type="match status" value="1"/>
</dbReference>